<feature type="chain" id="PRO_5047511604" evidence="5">
    <location>
        <begin position="23"/>
        <end position="523"/>
    </location>
</feature>
<evidence type="ECO:0000256" key="2">
    <source>
        <dbReference type="ARBA" id="ARBA00022676"/>
    </source>
</evidence>
<proteinExistence type="inferred from homology"/>
<dbReference type="AlphaFoldDB" id="A0A6J3CBG0"/>
<dbReference type="PANTHER" id="PTHR48043:SF159">
    <property type="entry name" value="EG:EG0003.4 PROTEIN-RELATED"/>
    <property type="match status" value="1"/>
</dbReference>
<keyword evidence="2" id="KW-0328">Glycosyltransferase</keyword>
<dbReference type="InterPro" id="IPR002213">
    <property type="entry name" value="UDP_glucos_trans"/>
</dbReference>
<dbReference type="GeneID" id="113520238"/>
<evidence type="ECO:0000256" key="4">
    <source>
        <dbReference type="SAM" id="Phobius"/>
    </source>
</evidence>
<evidence type="ECO:0000256" key="5">
    <source>
        <dbReference type="SAM" id="SignalP"/>
    </source>
</evidence>
<dbReference type="Gene3D" id="3.40.50.2000">
    <property type="entry name" value="Glycogen Phosphorylase B"/>
    <property type="match status" value="1"/>
</dbReference>
<dbReference type="InterPro" id="IPR050271">
    <property type="entry name" value="UDP-glycosyltransferase"/>
</dbReference>
<keyword evidence="4" id="KW-0472">Membrane</keyword>
<name>A0A6J3CBG0_GALME</name>
<dbReference type="RefSeq" id="XP_031770663.2">
    <property type="nucleotide sequence ID" value="XM_031914803.2"/>
</dbReference>
<sequence length="523" mass="59481">MLAKQKTCIYLALLSFLSTNEALRILVSFPLPSPSHSLLGKGVVKHLLAAGHEVVYITSFPEGRTNPNLTEVSVAPLKNRIEEQYKDERIKIKQLVGKGNWGDSIVFSYFTYMYHKSFLEDYNVTEFLSDPKQKFDVVLLEWFFFDAIAGIAPLFQCPLIWIGSTEAHWQILRLIDEIPNPAYNLDLFSTRKVPFSFWERIAELYMLVKKYIIKYVIFGLFERRIYHNVYSSIAKKRGINMPPYDETVFNASLVLLNSHPSMGTPFRLTQNVKYIGGYHIEEKVQPLPTDLLKLMNNAKHGVIYFSMGSNLKSIDMSDDMKSSLLAMFSKLKQDVIWKFEGDLEHLPANVHLVKWAPQQGILAHPNLRIFITHGGQLSTAEAIHFGVPIIGIPVLGDQYVNMRSTVDKGFGIGVDLTENIASDLIIAIEEMLANPRYNIRAKEISAIYHDRPVSPGRELVHWVRHVASTRGAAHLRSPALHVPCYQKYYLDLIGVFVATTALIIILARKFKQSSNIVKKKKTN</sequence>
<accession>A0A6J3CBG0</accession>
<dbReference type="CDD" id="cd03784">
    <property type="entry name" value="GT1_Gtf-like"/>
    <property type="match status" value="1"/>
</dbReference>
<protein>
    <submittedName>
        <fullName evidence="7">UDP-glucosyltransferase 2-like</fullName>
    </submittedName>
</protein>
<dbReference type="GO" id="GO:0008194">
    <property type="term" value="F:UDP-glycosyltransferase activity"/>
    <property type="evidence" value="ECO:0007669"/>
    <property type="project" value="InterPro"/>
</dbReference>
<evidence type="ECO:0000313" key="6">
    <source>
        <dbReference type="Proteomes" id="UP001652740"/>
    </source>
</evidence>
<feature type="transmembrane region" description="Helical" evidence="4">
    <location>
        <begin position="488"/>
        <end position="507"/>
    </location>
</feature>
<keyword evidence="4" id="KW-0812">Transmembrane</keyword>
<keyword evidence="5" id="KW-0732">Signal</keyword>
<organism evidence="6 7">
    <name type="scientific">Galleria mellonella</name>
    <name type="common">Greater wax moth</name>
    <dbReference type="NCBI Taxonomy" id="7137"/>
    <lineage>
        <taxon>Eukaryota</taxon>
        <taxon>Metazoa</taxon>
        <taxon>Ecdysozoa</taxon>
        <taxon>Arthropoda</taxon>
        <taxon>Hexapoda</taxon>
        <taxon>Insecta</taxon>
        <taxon>Pterygota</taxon>
        <taxon>Neoptera</taxon>
        <taxon>Endopterygota</taxon>
        <taxon>Lepidoptera</taxon>
        <taxon>Glossata</taxon>
        <taxon>Ditrysia</taxon>
        <taxon>Pyraloidea</taxon>
        <taxon>Pyralidae</taxon>
        <taxon>Galleriinae</taxon>
        <taxon>Galleria</taxon>
    </lineage>
</organism>
<dbReference type="Proteomes" id="UP001652740">
    <property type="component" value="Unplaced"/>
</dbReference>
<comment type="similarity">
    <text evidence="1">Belongs to the UDP-glycosyltransferase family.</text>
</comment>
<dbReference type="InParanoid" id="A0A6J3CBG0"/>
<dbReference type="Pfam" id="PF00201">
    <property type="entry name" value="UDPGT"/>
    <property type="match status" value="1"/>
</dbReference>
<feature type="signal peptide" evidence="5">
    <location>
        <begin position="1"/>
        <end position="22"/>
    </location>
</feature>
<dbReference type="KEGG" id="gmw:113520238"/>
<keyword evidence="6" id="KW-1185">Reference proteome</keyword>
<gene>
    <name evidence="7" type="primary">LOC113520238</name>
</gene>
<evidence type="ECO:0000313" key="7">
    <source>
        <dbReference type="RefSeq" id="XP_031770663.2"/>
    </source>
</evidence>
<evidence type="ECO:0000256" key="1">
    <source>
        <dbReference type="ARBA" id="ARBA00009995"/>
    </source>
</evidence>
<keyword evidence="4" id="KW-1133">Transmembrane helix</keyword>
<evidence type="ECO:0000256" key="3">
    <source>
        <dbReference type="ARBA" id="ARBA00022679"/>
    </source>
</evidence>
<keyword evidence="3" id="KW-0808">Transferase</keyword>
<dbReference type="SUPFAM" id="SSF53756">
    <property type="entry name" value="UDP-Glycosyltransferase/glycogen phosphorylase"/>
    <property type="match status" value="1"/>
</dbReference>
<dbReference type="PANTHER" id="PTHR48043">
    <property type="entry name" value="EG:EG0003.4 PROTEIN-RELATED"/>
    <property type="match status" value="1"/>
</dbReference>
<reference evidence="7" key="1">
    <citation type="submission" date="2025-08" db="UniProtKB">
        <authorList>
            <consortium name="RefSeq"/>
        </authorList>
    </citation>
    <scope>IDENTIFICATION</scope>
    <source>
        <tissue evidence="7">Whole larvae</tissue>
    </source>
</reference>